<sequence>MNDGIYGKTFEVPIIKLDEFSYNCTEDNVIAEYPFTLVLNGREINTFLCTPSKLEELVIGFLLSKGHIRKIEDIISLEIDKKNRVSNVNIKQVYDNDDMEDFMLNELNSLKYNYIESNTSIYVDTIYEIMKVNLNYSRLFKETGGTHSVAIFENNKEIVVCEDVARHNAMDKAIGHCILKSIPLDNKAIVVSGRISFDMLSKVARAEIPIVISKSAPTNLSIELAKKSNITLIGFVRGKRMSIYTHSYRIKV</sequence>
<reference evidence="4 5" key="1">
    <citation type="submission" date="2020-08" db="EMBL/GenBank/DDBJ databases">
        <authorList>
            <person name="Liu C."/>
            <person name="Sun Q."/>
        </authorList>
    </citation>
    <scope>NUCLEOTIDE SEQUENCE [LARGE SCALE GENOMIC DNA]</scope>
    <source>
        <strain evidence="4 5">NSJ-18</strain>
    </source>
</reference>
<dbReference type="Proteomes" id="UP000609849">
    <property type="component" value="Unassembled WGS sequence"/>
</dbReference>
<dbReference type="EMBL" id="JACRWE010000004">
    <property type="protein sequence ID" value="MBC5996983.1"/>
    <property type="molecule type" value="Genomic_DNA"/>
</dbReference>
<dbReference type="InterPro" id="IPR003786">
    <property type="entry name" value="FdhD"/>
</dbReference>
<dbReference type="Pfam" id="PF02634">
    <property type="entry name" value="FdhD-NarQ"/>
    <property type="match status" value="1"/>
</dbReference>
<accession>A0ABR7JQE6</accession>
<evidence type="ECO:0000313" key="5">
    <source>
        <dbReference type="Proteomes" id="UP000609849"/>
    </source>
</evidence>
<keyword evidence="2 3" id="KW-0501">Molybdenum cofactor biosynthesis</keyword>
<dbReference type="NCBIfam" id="TIGR00129">
    <property type="entry name" value="fdhD_narQ"/>
    <property type="match status" value="1"/>
</dbReference>
<dbReference type="PANTHER" id="PTHR30592">
    <property type="entry name" value="FORMATE DEHYDROGENASE"/>
    <property type="match status" value="1"/>
</dbReference>
<keyword evidence="1 3" id="KW-0963">Cytoplasm</keyword>
<proteinExistence type="inferred from homology"/>
<comment type="caution">
    <text evidence="4">The sequence shown here is derived from an EMBL/GenBank/DDBJ whole genome shotgun (WGS) entry which is preliminary data.</text>
</comment>
<evidence type="ECO:0000256" key="2">
    <source>
        <dbReference type="ARBA" id="ARBA00023150"/>
    </source>
</evidence>
<comment type="subcellular location">
    <subcellularLocation>
        <location evidence="3">Cytoplasm</location>
    </subcellularLocation>
</comment>
<evidence type="ECO:0000313" key="4">
    <source>
        <dbReference type="EMBL" id="MBC5996983.1"/>
    </source>
</evidence>
<dbReference type="SUPFAM" id="SSF53927">
    <property type="entry name" value="Cytidine deaminase-like"/>
    <property type="match status" value="1"/>
</dbReference>
<comment type="function">
    <text evidence="3">Required for formate dehydrogenase (FDH) activity.</text>
</comment>
<dbReference type="HAMAP" id="MF_00187">
    <property type="entry name" value="FdhD"/>
    <property type="match status" value="1"/>
</dbReference>
<dbReference type="InterPro" id="IPR016193">
    <property type="entry name" value="Cytidine_deaminase-like"/>
</dbReference>
<evidence type="ECO:0000256" key="1">
    <source>
        <dbReference type="ARBA" id="ARBA00022490"/>
    </source>
</evidence>
<comment type="similarity">
    <text evidence="3">Belongs to the FdhD family.</text>
</comment>
<feature type="binding site" evidence="3">
    <location>
        <begin position="235"/>
        <end position="240"/>
    </location>
    <ligand>
        <name>Mo-bis(molybdopterin guanine dinucleotide)</name>
        <dbReference type="ChEBI" id="CHEBI:60539"/>
    </ligand>
</feature>
<dbReference type="PANTHER" id="PTHR30592:SF1">
    <property type="entry name" value="SULFUR CARRIER PROTEIN FDHD"/>
    <property type="match status" value="1"/>
</dbReference>
<dbReference type="Gene3D" id="3.10.20.10">
    <property type="match status" value="1"/>
</dbReference>
<evidence type="ECO:0000256" key="3">
    <source>
        <dbReference type="HAMAP-Rule" id="MF_00187"/>
    </source>
</evidence>
<gene>
    <name evidence="3 4" type="primary">fdhD</name>
    <name evidence="4" type="ORF">H8923_09435</name>
</gene>
<protein>
    <recommendedName>
        <fullName evidence="3">Protein FdhD</fullName>
    </recommendedName>
</protein>
<name>A0ABR7JQE6_9FIRM</name>
<organism evidence="4 5">
    <name type="scientific">Romboutsia faecis</name>
    <dbReference type="NCBI Taxonomy" id="2764597"/>
    <lineage>
        <taxon>Bacteria</taxon>
        <taxon>Bacillati</taxon>
        <taxon>Bacillota</taxon>
        <taxon>Clostridia</taxon>
        <taxon>Peptostreptococcales</taxon>
        <taxon>Peptostreptococcaceae</taxon>
        <taxon>Romboutsia</taxon>
    </lineage>
</organism>
<dbReference type="Gene3D" id="3.40.140.10">
    <property type="entry name" value="Cytidine Deaminase, domain 2"/>
    <property type="match status" value="1"/>
</dbReference>
<keyword evidence="5" id="KW-1185">Reference proteome</keyword>
<dbReference type="PIRSF" id="PIRSF015626">
    <property type="entry name" value="FdhD"/>
    <property type="match status" value="1"/>
</dbReference>
<comment type="caution">
    <text evidence="3">Lacks conserved residue(s) required for the propagation of feature annotation.</text>
</comment>